<dbReference type="GO" id="GO:0015074">
    <property type="term" value="P:DNA integration"/>
    <property type="evidence" value="ECO:0007669"/>
    <property type="project" value="InterPro"/>
</dbReference>
<dbReference type="Pfam" id="PF25597">
    <property type="entry name" value="SH3_retrovirus"/>
    <property type="match status" value="1"/>
</dbReference>
<name>A0AAD5W4R0_9POAL</name>
<dbReference type="InterPro" id="IPR036397">
    <property type="entry name" value="RNaseH_sf"/>
</dbReference>
<feature type="compositionally biased region" description="Acidic residues" evidence="5">
    <location>
        <begin position="354"/>
        <end position="373"/>
    </location>
</feature>
<keyword evidence="4" id="KW-0378">Hydrolase</keyword>
<dbReference type="PANTHER" id="PTHR42648:SF28">
    <property type="entry name" value="TRANSPOSON-ENCODED PROTEIN WITH RIBONUCLEASE H-LIKE AND RETROVIRUS ZINC FINGER-LIKE DOMAINS"/>
    <property type="match status" value="1"/>
</dbReference>
<dbReference type="GO" id="GO:0003676">
    <property type="term" value="F:nucleic acid binding"/>
    <property type="evidence" value="ECO:0007669"/>
    <property type="project" value="InterPro"/>
</dbReference>
<keyword evidence="1" id="KW-0645">Protease</keyword>
<sequence length="648" mass="72187">MSTIRSPEWIVDSGASRHVTGNASEFSSYTHLAVPESIQTADGTTQPVVGKGTVNCTGSVTLSNVLHAPSFPVNLLSISAIILQLKCVVSFDIPKVIFQEKGTGRRLGTGTWRSGLWYLDREGLDSALISMVEGTEKMGSEMSVEDVLMLHHQRMGHSSFNVLSRLSVQTQYGAIVKVLRSDNGTEYTNRAFAEYLSAQGIQHQTTCPYTPAQNGVAERKNRHLLEVARSMMISMNVPKHLWGQAVLTAAALINRMPSRDNRPSVGKLDPRAVKCIFVGYSATQKGYVCWSPVEKRLFVSMDVHFREFEPYYTMEVTSPFGDLSESASIRQEGENGVRIEKVGPTPLLIPTSVEEQENEEEEEQKDEEEEEDHENVRTQTRGELRVYTRRPKEGPMNAPTIPLVPSPLSRSTPTLETPTPTDHSSDSESETGDMNPLSSSYTPITLRRTSRSNAGHPPDRYGFPHDIAQFVSYSNISHVHGAFIASLDSVTLPKCWQVAKKDPKWKAAMQEELGALDKNKTWELVSLPPGKKAVGCRWVFAVKQTPEGKVDRYKARLVAKGYSQTYGIDYDETFAPVAKMSTVRTLISLAANGGWKLHQLDVKNAFLHGDLQEEVYMEIPPGFGTAQTVFSQFFFLFCFLYPEEWTES</sequence>
<keyword evidence="8" id="KW-1185">Reference proteome</keyword>
<dbReference type="EMBL" id="JAMRDG010001123">
    <property type="protein sequence ID" value="KAJ3668810.1"/>
    <property type="molecule type" value="Genomic_DNA"/>
</dbReference>
<dbReference type="InterPro" id="IPR001584">
    <property type="entry name" value="Integrase_cat-core"/>
</dbReference>
<dbReference type="Pfam" id="PF22936">
    <property type="entry name" value="Pol_BBD"/>
    <property type="match status" value="1"/>
</dbReference>
<dbReference type="PROSITE" id="PS50994">
    <property type="entry name" value="INTEGRASE"/>
    <property type="match status" value="1"/>
</dbReference>
<accession>A0AAD5W4R0</accession>
<comment type="caution">
    <text evidence="7">The sequence shown here is derived from an EMBL/GenBank/DDBJ whole genome shotgun (WGS) entry which is preliminary data.</text>
</comment>
<dbReference type="Proteomes" id="UP001210211">
    <property type="component" value="Unassembled WGS sequence"/>
</dbReference>
<protein>
    <recommendedName>
        <fullName evidence="6">Integrase catalytic domain-containing protein</fullName>
    </recommendedName>
</protein>
<dbReference type="InterPro" id="IPR039537">
    <property type="entry name" value="Retrotran_Ty1/copia-like"/>
</dbReference>
<evidence type="ECO:0000313" key="8">
    <source>
        <dbReference type="Proteomes" id="UP001210211"/>
    </source>
</evidence>
<evidence type="ECO:0000313" key="7">
    <source>
        <dbReference type="EMBL" id="KAJ3668810.1"/>
    </source>
</evidence>
<dbReference type="InterPro" id="IPR012337">
    <property type="entry name" value="RNaseH-like_sf"/>
</dbReference>
<feature type="compositionally biased region" description="Basic and acidic residues" evidence="5">
    <location>
        <begin position="374"/>
        <end position="393"/>
    </location>
</feature>
<reference evidence="7 8" key="1">
    <citation type="journal article" date="2022" name="Cell">
        <title>Repeat-based holocentromeres influence genome architecture and karyotype evolution.</title>
        <authorList>
            <person name="Hofstatter P.G."/>
            <person name="Thangavel G."/>
            <person name="Lux T."/>
            <person name="Neumann P."/>
            <person name="Vondrak T."/>
            <person name="Novak P."/>
            <person name="Zhang M."/>
            <person name="Costa L."/>
            <person name="Castellani M."/>
            <person name="Scott A."/>
            <person name="Toegelov H."/>
            <person name="Fuchs J."/>
            <person name="Mata-Sucre Y."/>
            <person name="Dias Y."/>
            <person name="Vanzela A.L.L."/>
            <person name="Huettel B."/>
            <person name="Almeida C.C.S."/>
            <person name="Simkova H."/>
            <person name="Souza G."/>
            <person name="Pedrosa-Harand A."/>
            <person name="Macas J."/>
            <person name="Mayer K.F.X."/>
            <person name="Houben A."/>
            <person name="Marques A."/>
        </authorList>
    </citation>
    <scope>NUCLEOTIDE SEQUENCE [LARGE SCALE GENOMIC DNA]</scope>
    <source>
        <strain evidence="7">RhyTen1mFocal</strain>
    </source>
</reference>
<dbReference type="SUPFAM" id="SSF56672">
    <property type="entry name" value="DNA/RNA polymerases"/>
    <property type="match status" value="1"/>
</dbReference>
<feature type="region of interest" description="Disordered" evidence="5">
    <location>
        <begin position="334"/>
        <end position="460"/>
    </location>
</feature>
<dbReference type="PANTHER" id="PTHR42648">
    <property type="entry name" value="TRANSPOSASE, PUTATIVE-RELATED"/>
    <property type="match status" value="1"/>
</dbReference>
<evidence type="ECO:0000256" key="5">
    <source>
        <dbReference type="SAM" id="MobiDB-lite"/>
    </source>
</evidence>
<keyword evidence="3" id="KW-0064">Aspartyl protease</keyword>
<evidence type="ECO:0000256" key="3">
    <source>
        <dbReference type="ARBA" id="ARBA00022750"/>
    </source>
</evidence>
<dbReference type="InterPro" id="IPR057670">
    <property type="entry name" value="SH3_retrovirus"/>
</dbReference>
<feature type="domain" description="Integrase catalytic" evidence="6">
    <location>
        <begin position="107"/>
        <end position="278"/>
    </location>
</feature>
<dbReference type="GO" id="GO:0046872">
    <property type="term" value="F:metal ion binding"/>
    <property type="evidence" value="ECO:0007669"/>
    <property type="project" value="UniProtKB-KW"/>
</dbReference>
<gene>
    <name evidence="7" type="ORF">LUZ61_022792</name>
</gene>
<dbReference type="GO" id="GO:0006508">
    <property type="term" value="P:proteolysis"/>
    <property type="evidence" value="ECO:0007669"/>
    <property type="project" value="UniProtKB-KW"/>
</dbReference>
<dbReference type="InterPro" id="IPR013103">
    <property type="entry name" value="RVT_2"/>
</dbReference>
<dbReference type="GO" id="GO:0004190">
    <property type="term" value="F:aspartic-type endopeptidase activity"/>
    <property type="evidence" value="ECO:0007669"/>
    <property type="project" value="UniProtKB-KW"/>
</dbReference>
<proteinExistence type="predicted"/>
<dbReference type="InterPro" id="IPR043502">
    <property type="entry name" value="DNA/RNA_pol_sf"/>
</dbReference>
<evidence type="ECO:0000256" key="2">
    <source>
        <dbReference type="ARBA" id="ARBA00022723"/>
    </source>
</evidence>
<dbReference type="InterPro" id="IPR054722">
    <property type="entry name" value="PolX-like_BBD"/>
</dbReference>
<evidence type="ECO:0000259" key="6">
    <source>
        <dbReference type="PROSITE" id="PS50994"/>
    </source>
</evidence>
<evidence type="ECO:0000256" key="1">
    <source>
        <dbReference type="ARBA" id="ARBA00022670"/>
    </source>
</evidence>
<feature type="compositionally biased region" description="Polar residues" evidence="5">
    <location>
        <begin position="408"/>
        <end position="422"/>
    </location>
</feature>
<dbReference type="SUPFAM" id="SSF53098">
    <property type="entry name" value="Ribonuclease H-like"/>
    <property type="match status" value="1"/>
</dbReference>
<dbReference type="Gene3D" id="3.30.420.10">
    <property type="entry name" value="Ribonuclease H-like superfamily/Ribonuclease H"/>
    <property type="match status" value="1"/>
</dbReference>
<dbReference type="Pfam" id="PF07727">
    <property type="entry name" value="RVT_2"/>
    <property type="match status" value="1"/>
</dbReference>
<organism evidence="7 8">
    <name type="scientific">Rhynchospora tenuis</name>
    <dbReference type="NCBI Taxonomy" id="198213"/>
    <lineage>
        <taxon>Eukaryota</taxon>
        <taxon>Viridiplantae</taxon>
        <taxon>Streptophyta</taxon>
        <taxon>Embryophyta</taxon>
        <taxon>Tracheophyta</taxon>
        <taxon>Spermatophyta</taxon>
        <taxon>Magnoliopsida</taxon>
        <taxon>Liliopsida</taxon>
        <taxon>Poales</taxon>
        <taxon>Cyperaceae</taxon>
        <taxon>Cyperoideae</taxon>
        <taxon>Rhynchosporeae</taxon>
        <taxon>Rhynchospora</taxon>
    </lineage>
</organism>
<keyword evidence="2" id="KW-0479">Metal-binding</keyword>
<dbReference type="AlphaFoldDB" id="A0AAD5W4R0"/>
<evidence type="ECO:0000256" key="4">
    <source>
        <dbReference type="ARBA" id="ARBA00022801"/>
    </source>
</evidence>